<evidence type="ECO:0000313" key="3">
    <source>
        <dbReference type="Proteomes" id="UP001293593"/>
    </source>
</evidence>
<protein>
    <recommendedName>
        <fullName evidence="4">C2 domain-containing protein</fullName>
    </recommendedName>
</protein>
<feature type="region of interest" description="Disordered" evidence="1">
    <location>
        <begin position="1"/>
        <end position="35"/>
    </location>
</feature>
<keyword evidence="3" id="KW-1185">Reference proteome</keyword>
<organism evidence="2 3">
    <name type="scientific">Acacia crassicarpa</name>
    <name type="common">northern wattle</name>
    <dbReference type="NCBI Taxonomy" id="499986"/>
    <lineage>
        <taxon>Eukaryota</taxon>
        <taxon>Viridiplantae</taxon>
        <taxon>Streptophyta</taxon>
        <taxon>Embryophyta</taxon>
        <taxon>Tracheophyta</taxon>
        <taxon>Spermatophyta</taxon>
        <taxon>Magnoliopsida</taxon>
        <taxon>eudicotyledons</taxon>
        <taxon>Gunneridae</taxon>
        <taxon>Pentapetalae</taxon>
        <taxon>rosids</taxon>
        <taxon>fabids</taxon>
        <taxon>Fabales</taxon>
        <taxon>Fabaceae</taxon>
        <taxon>Caesalpinioideae</taxon>
        <taxon>mimosoid clade</taxon>
        <taxon>Acacieae</taxon>
        <taxon>Acacia</taxon>
    </lineage>
</organism>
<evidence type="ECO:0000256" key="1">
    <source>
        <dbReference type="SAM" id="MobiDB-lite"/>
    </source>
</evidence>
<name>A0AAE1JWL3_9FABA</name>
<dbReference type="Proteomes" id="UP001293593">
    <property type="component" value="Unassembled WGS sequence"/>
</dbReference>
<dbReference type="SUPFAM" id="SSF49562">
    <property type="entry name" value="C2 domain (Calcium/lipid-binding domain, CaLB)"/>
    <property type="match status" value="1"/>
</dbReference>
<proteinExistence type="predicted"/>
<evidence type="ECO:0000313" key="2">
    <source>
        <dbReference type="EMBL" id="KAK4277866.1"/>
    </source>
</evidence>
<dbReference type="PANTHER" id="PTHR38365:SF1">
    <property type="entry name" value="C2 DOMAIN-CONTAINING PROTEIN"/>
    <property type="match status" value="1"/>
</dbReference>
<dbReference type="InterPro" id="IPR035892">
    <property type="entry name" value="C2_domain_sf"/>
</dbReference>
<dbReference type="AlphaFoldDB" id="A0AAE1JWL3"/>
<evidence type="ECO:0008006" key="4">
    <source>
        <dbReference type="Google" id="ProtNLM"/>
    </source>
</evidence>
<sequence length="193" mass="22232">MEIIGLREHDDMDMSDNDREVREPERGKKKLVNDNDGLVPPQSMELVLHILGGFGIDKDDEDEDGASLKRRHYCTCVTHWMEPDKGYYTREAQAAWNNPRWNQLYCIPIIENIPGDYGFLYVEVARLYSETDPGTSSGTVIVGRAKVPLPREPYKEVKDWFDLARPNGDGHMCFAGEIFLGMTLRERKYMSQE</sequence>
<accession>A0AAE1JWL3</accession>
<reference evidence="2" key="1">
    <citation type="submission" date="2023-10" db="EMBL/GenBank/DDBJ databases">
        <title>Chromosome-level genome of the transformable northern wattle, Acacia crassicarpa.</title>
        <authorList>
            <person name="Massaro I."/>
            <person name="Sinha N.R."/>
            <person name="Poethig S."/>
            <person name="Leichty A.R."/>
        </authorList>
    </citation>
    <scope>NUCLEOTIDE SEQUENCE</scope>
    <source>
        <strain evidence="2">Acra3RX</strain>
        <tissue evidence="2">Leaf</tissue>
    </source>
</reference>
<dbReference type="EMBL" id="JAWXYG010000003">
    <property type="protein sequence ID" value="KAK4277866.1"/>
    <property type="molecule type" value="Genomic_DNA"/>
</dbReference>
<dbReference type="PANTHER" id="PTHR38365">
    <property type="entry name" value="C2 DOMAIN-CONTAINING PROTEIN-RELATED"/>
    <property type="match status" value="1"/>
</dbReference>
<gene>
    <name evidence="2" type="ORF">QN277_015796</name>
</gene>
<comment type="caution">
    <text evidence="2">The sequence shown here is derived from an EMBL/GenBank/DDBJ whole genome shotgun (WGS) entry which is preliminary data.</text>
</comment>
<feature type="compositionally biased region" description="Basic and acidic residues" evidence="1">
    <location>
        <begin position="1"/>
        <end position="26"/>
    </location>
</feature>